<organism evidence="2 3">
    <name type="scientific">Lachancea nothofagi CBS 11611</name>
    <dbReference type="NCBI Taxonomy" id="1266666"/>
    <lineage>
        <taxon>Eukaryota</taxon>
        <taxon>Fungi</taxon>
        <taxon>Dikarya</taxon>
        <taxon>Ascomycota</taxon>
        <taxon>Saccharomycotina</taxon>
        <taxon>Saccharomycetes</taxon>
        <taxon>Saccharomycetales</taxon>
        <taxon>Saccharomycetaceae</taxon>
        <taxon>Lachancea</taxon>
    </lineage>
</organism>
<accession>A0A1G4JE36</accession>
<protein>
    <submittedName>
        <fullName evidence="2">LANO_0D01508g1_1</fullName>
    </submittedName>
</protein>
<dbReference type="AlphaFoldDB" id="A0A1G4JE36"/>
<dbReference type="InterPro" id="IPR035303">
    <property type="entry name" value="DUF5364"/>
</dbReference>
<feature type="compositionally biased region" description="Basic and acidic residues" evidence="1">
    <location>
        <begin position="126"/>
        <end position="143"/>
    </location>
</feature>
<keyword evidence="3" id="KW-1185">Reference proteome</keyword>
<dbReference type="Pfam" id="PF17322">
    <property type="entry name" value="DUF5364"/>
    <property type="match status" value="1"/>
</dbReference>
<gene>
    <name evidence="2" type="ORF">LANO_0D01508G</name>
</gene>
<proteinExistence type="predicted"/>
<dbReference type="Proteomes" id="UP000189911">
    <property type="component" value="Chromosome D"/>
</dbReference>
<dbReference type="EMBL" id="LT598448">
    <property type="protein sequence ID" value="SCU88238.1"/>
    <property type="molecule type" value="Genomic_DNA"/>
</dbReference>
<feature type="compositionally biased region" description="Acidic residues" evidence="1">
    <location>
        <begin position="158"/>
        <end position="169"/>
    </location>
</feature>
<reference evidence="3" key="1">
    <citation type="submission" date="2016-03" db="EMBL/GenBank/DDBJ databases">
        <authorList>
            <person name="Devillers Hugo."/>
        </authorList>
    </citation>
    <scope>NUCLEOTIDE SEQUENCE [LARGE SCALE GENOMIC DNA]</scope>
</reference>
<sequence>MDAYALKKDNRKKFQDKEKLKRKHATPSDRKYRSLNKAAEPEPEVPELQANDYRYHEDLTMTYQQDDFNAEKANQKLKQVLQSRGKEETSEAKGPVTRKHLDSMTVAELNGLLGRKNSKATQIEEPDLHESPPSRAPMKESRQKPGQSKSRSTVPLELESEQDLLDELI</sequence>
<dbReference type="OrthoDB" id="4069039at2759"/>
<evidence type="ECO:0000313" key="2">
    <source>
        <dbReference type="EMBL" id="SCU88238.1"/>
    </source>
</evidence>
<feature type="compositionally biased region" description="Polar residues" evidence="1">
    <location>
        <begin position="144"/>
        <end position="153"/>
    </location>
</feature>
<feature type="compositionally biased region" description="Basic and acidic residues" evidence="1">
    <location>
        <begin position="1"/>
        <end position="19"/>
    </location>
</feature>
<feature type="region of interest" description="Disordered" evidence="1">
    <location>
        <begin position="79"/>
        <end position="169"/>
    </location>
</feature>
<evidence type="ECO:0000256" key="1">
    <source>
        <dbReference type="SAM" id="MobiDB-lite"/>
    </source>
</evidence>
<evidence type="ECO:0000313" key="3">
    <source>
        <dbReference type="Proteomes" id="UP000189911"/>
    </source>
</evidence>
<name>A0A1G4JE36_9SACH</name>
<feature type="region of interest" description="Disordered" evidence="1">
    <location>
        <begin position="1"/>
        <end position="52"/>
    </location>
</feature>